<dbReference type="Proteomes" id="UP000095131">
    <property type="component" value="Unassembled WGS sequence"/>
</dbReference>
<proteinExistence type="predicted"/>
<dbReference type="AlphaFoldDB" id="A0A1E3WIV5"/>
<comment type="caution">
    <text evidence="1">The sequence shown here is derived from an EMBL/GenBank/DDBJ whole genome shotgun (WGS) entry which is preliminary data.</text>
</comment>
<evidence type="ECO:0000313" key="1">
    <source>
        <dbReference type="EMBL" id="ODS09691.1"/>
    </source>
</evidence>
<accession>A0A1E3WIV5</accession>
<protein>
    <submittedName>
        <fullName evidence="1">Uncharacterized protein</fullName>
    </submittedName>
</protein>
<reference evidence="1 2" key="1">
    <citation type="submission" date="2016-08" db="EMBL/GenBank/DDBJ databases">
        <title>Genome sequencing of Vibrio scophthalmi strain FP3289, an isolated from Paralichthys olivaceus.</title>
        <authorList>
            <person name="Han H.-J."/>
        </authorList>
    </citation>
    <scope>NUCLEOTIDE SEQUENCE [LARGE SCALE GENOMIC DNA]</scope>
    <source>
        <strain evidence="1 2">FP3289</strain>
    </source>
</reference>
<organism evidence="1 2">
    <name type="scientific">Vibrio scophthalmi</name>
    <dbReference type="NCBI Taxonomy" id="45658"/>
    <lineage>
        <taxon>Bacteria</taxon>
        <taxon>Pseudomonadati</taxon>
        <taxon>Pseudomonadota</taxon>
        <taxon>Gammaproteobacteria</taxon>
        <taxon>Vibrionales</taxon>
        <taxon>Vibrionaceae</taxon>
        <taxon>Vibrio</taxon>
    </lineage>
</organism>
<dbReference type="RefSeq" id="WP_069447443.1">
    <property type="nucleotide sequence ID" value="NZ_MDCJ01000005.1"/>
</dbReference>
<sequence>MQQFERFVIELKKQFAAVDLDFDGAADDPDMKHQEINLSFLFEEEVQVFELIIKVRDSLSAHLTDEDDTHERFPIAVHKSRIHGICWSVVFYFADDWALVESIDTKIRDIYS</sequence>
<evidence type="ECO:0000313" key="2">
    <source>
        <dbReference type="Proteomes" id="UP000095131"/>
    </source>
</evidence>
<dbReference type="EMBL" id="MDCJ01000005">
    <property type="protein sequence ID" value="ODS09691.1"/>
    <property type="molecule type" value="Genomic_DNA"/>
</dbReference>
<name>A0A1E3WIV5_9VIBR</name>
<gene>
    <name evidence="1" type="ORF">VSF3289_03254</name>
</gene>